<accession>A0ABR4CSH9</accession>
<reference evidence="1 2" key="1">
    <citation type="journal article" date="2024" name="Commun. Biol.">
        <title>Comparative genomic analysis of thermophilic fungi reveals convergent evolutionary adaptations and gene losses.</title>
        <authorList>
            <person name="Steindorff A.S."/>
            <person name="Aguilar-Pontes M.V."/>
            <person name="Robinson A.J."/>
            <person name="Andreopoulos B."/>
            <person name="LaButti K."/>
            <person name="Kuo A."/>
            <person name="Mondo S."/>
            <person name="Riley R."/>
            <person name="Otillar R."/>
            <person name="Haridas S."/>
            <person name="Lipzen A."/>
            <person name="Grimwood J."/>
            <person name="Schmutz J."/>
            <person name="Clum A."/>
            <person name="Reid I.D."/>
            <person name="Moisan M.C."/>
            <person name="Butler G."/>
            <person name="Nguyen T.T.M."/>
            <person name="Dewar K."/>
            <person name="Conant G."/>
            <person name="Drula E."/>
            <person name="Henrissat B."/>
            <person name="Hansel C."/>
            <person name="Singer S."/>
            <person name="Hutchinson M.I."/>
            <person name="de Vries R.P."/>
            <person name="Natvig D.O."/>
            <person name="Powell A.J."/>
            <person name="Tsang A."/>
            <person name="Grigoriev I.V."/>
        </authorList>
    </citation>
    <scope>NUCLEOTIDE SEQUENCE [LARGE SCALE GENOMIC DNA]</scope>
    <source>
        <strain evidence="1 2">CBS 494.80</strain>
    </source>
</reference>
<protein>
    <recommendedName>
        <fullName evidence="3">BTB domain-containing protein</fullName>
    </recommendedName>
</protein>
<name>A0ABR4CSH9_9HELO</name>
<evidence type="ECO:0000313" key="1">
    <source>
        <dbReference type="EMBL" id="KAL2072727.1"/>
    </source>
</evidence>
<evidence type="ECO:0000313" key="2">
    <source>
        <dbReference type="Proteomes" id="UP001595075"/>
    </source>
</evidence>
<gene>
    <name evidence="1" type="ORF">VTL71DRAFT_12070</name>
</gene>
<keyword evidence="2" id="KW-1185">Reference proteome</keyword>
<proteinExistence type="predicted"/>
<dbReference type="Proteomes" id="UP001595075">
    <property type="component" value="Unassembled WGS sequence"/>
</dbReference>
<dbReference type="EMBL" id="JAZHXI010000004">
    <property type="protein sequence ID" value="KAL2072727.1"/>
    <property type="molecule type" value="Genomic_DNA"/>
</dbReference>
<organism evidence="1 2">
    <name type="scientific">Oculimacula yallundae</name>
    <dbReference type="NCBI Taxonomy" id="86028"/>
    <lineage>
        <taxon>Eukaryota</taxon>
        <taxon>Fungi</taxon>
        <taxon>Dikarya</taxon>
        <taxon>Ascomycota</taxon>
        <taxon>Pezizomycotina</taxon>
        <taxon>Leotiomycetes</taxon>
        <taxon>Helotiales</taxon>
        <taxon>Ploettnerulaceae</taxon>
        <taxon>Oculimacula</taxon>
    </lineage>
</organism>
<comment type="caution">
    <text evidence="1">The sequence shown here is derived from an EMBL/GenBank/DDBJ whole genome shotgun (WGS) entry which is preliminary data.</text>
</comment>
<evidence type="ECO:0008006" key="3">
    <source>
        <dbReference type="Google" id="ProtNLM"/>
    </source>
</evidence>
<sequence>MDSEEKMFWCLKAQAAGSQTRYIRFSRKNLISRVPTLDKIVNELTNCETFRGCKVLNLSDPVSLSRDPVLFKWFMAWVQRGSFGGDAITASEYDQKFRLRDFITMDIKQIEGTIITTFRLARLFDVDDLKNKVMDVVYDLYRITHRYPSPEFMRTVLEGAGAGEKIQTYCAISIALIQRDSERLDKDTLEAYTRLVADMPNLASEFRKQTERISKTSFLFSAHLLQVHKHWSHCYFHEHGGDEGEDEDEDEDVDCYLYPKRKVCVCTENEKRHMLHAMRCGRM</sequence>